<keyword evidence="14" id="KW-1185">Reference proteome</keyword>
<gene>
    <name evidence="11" type="primary">mnmG</name>
    <name evidence="11" type="synonym">gidA</name>
    <name evidence="13" type="ORF">SAMN02745220_01308</name>
</gene>
<dbReference type="SMART" id="SM01228">
    <property type="entry name" value="GIDA_assoc_3"/>
    <property type="match status" value="1"/>
</dbReference>
<dbReference type="PANTHER" id="PTHR11806:SF0">
    <property type="entry name" value="PROTEIN MTO1 HOMOLOG, MITOCHONDRIAL"/>
    <property type="match status" value="1"/>
</dbReference>
<dbReference type="InterPro" id="IPR026904">
    <property type="entry name" value="MnmG_C"/>
</dbReference>
<dbReference type="PROSITE" id="PS01280">
    <property type="entry name" value="GIDA_1"/>
    <property type="match status" value="1"/>
</dbReference>
<dbReference type="Pfam" id="PF21680">
    <property type="entry name" value="GIDA_C_1st"/>
    <property type="match status" value="1"/>
</dbReference>
<evidence type="ECO:0000256" key="10">
    <source>
        <dbReference type="ARBA" id="ARBA00031800"/>
    </source>
</evidence>
<dbReference type="InterPro" id="IPR049312">
    <property type="entry name" value="GIDA_C_N"/>
</dbReference>
<dbReference type="GO" id="GO:0002098">
    <property type="term" value="P:tRNA wobble uridine modification"/>
    <property type="evidence" value="ECO:0007669"/>
    <property type="project" value="InterPro"/>
</dbReference>
<dbReference type="InterPro" id="IPR020595">
    <property type="entry name" value="MnmG-rel_CS"/>
</dbReference>
<dbReference type="Proteomes" id="UP000184603">
    <property type="component" value="Unassembled WGS sequence"/>
</dbReference>
<comment type="subunit">
    <text evidence="9 11">Homodimer. Heterotetramer of two MnmE and two MnmG subunits.</text>
</comment>
<keyword evidence="8 11" id="KW-0520">NAD</keyword>
<dbReference type="SUPFAM" id="SSF51905">
    <property type="entry name" value="FAD/NAD(P)-binding domain"/>
    <property type="match status" value="1"/>
</dbReference>
<evidence type="ECO:0000256" key="7">
    <source>
        <dbReference type="ARBA" id="ARBA00022827"/>
    </source>
</evidence>
<dbReference type="InterPro" id="IPR040131">
    <property type="entry name" value="MnmG_N"/>
</dbReference>
<dbReference type="AlphaFoldDB" id="A0A1M7Y2J5"/>
<feature type="binding site" evidence="11">
    <location>
        <position position="177"/>
    </location>
    <ligand>
        <name>FAD</name>
        <dbReference type="ChEBI" id="CHEBI:57692"/>
    </ligand>
</feature>
<evidence type="ECO:0000256" key="2">
    <source>
        <dbReference type="ARBA" id="ARBA00003717"/>
    </source>
</evidence>
<protein>
    <recommendedName>
        <fullName evidence="4 11">tRNA uridine 5-carboxymethylaminomethyl modification enzyme MnmG</fullName>
    </recommendedName>
    <alternativeName>
        <fullName evidence="10 11">Glucose-inhibited division protein A</fullName>
    </alternativeName>
</protein>
<comment type="similarity">
    <text evidence="3 11">Belongs to the MnmG family.</text>
</comment>
<evidence type="ECO:0000313" key="13">
    <source>
        <dbReference type="EMBL" id="SHO46124.1"/>
    </source>
</evidence>
<dbReference type="Gene3D" id="1.10.150.570">
    <property type="entry name" value="GidA associated domain, C-terminal subdomain"/>
    <property type="match status" value="1"/>
</dbReference>
<dbReference type="HAMAP" id="MF_00129">
    <property type="entry name" value="MnmG_GidA"/>
    <property type="match status" value="1"/>
</dbReference>
<dbReference type="GO" id="GO:0030488">
    <property type="term" value="P:tRNA methylation"/>
    <property type="evidence" value="ECO:0007669"/>
    <property type="project" value="TreeGrafter"/>
</dbReference>
<dbReference type="InterPro" id="IPR036188">
    <property type="entry name" value="FAD/NAD-bd_sf"/>
</dbReference>
<comment type="cofactor">
    <cofactor evidence="1 11">
        <name>FAD</name>
        <dbReference type="ChEBI" id="CHEBI:57692"/>
    </cofactor>
</comment>
<dbReference type="Gene3D" id="1.10.10.1800">
    <property type="entry name" value="tRNA uridine 5-carboxymethylaminomethyl modification enzyme MnmG/GidA"/>
    <property type="match status" value="1"/>
</dbReference>
<dbReference type="FunFam" id="1.10.150.570:FF:000001">
    <property type="entry name" value="tRNA uridine 5-carboxymethylaminomethyl modification enzyme MnmG"/>
    <property type="match status" value="1"/>
</dbReference>
<dbReference type="InterPro" id="IPR047001">
    <property type="entry name" value="MnmG_C_subdom"/>
</dbReference>
<reference evidence="13 14" key="1">
    <citation type="submission" date="2016-12" db="EMBL/GenBank/DDBJ databases">
        <authorList>
            <person name="Song W.-J."/>
            <person name="Kurnit D.M."/>
        </authorList>
    </citation>
    <scope>NUCLEOTIDE SEQUENCE [LARGE SCALE GENOMIC DNA]</scope>
    <source>
        <strain evidence="13 14">DSM 18488</strain>
    </source>
</reference>
<feature type="domain" description="tRNA uridine 5-carboxymethylaminomethyl modification enzyme C-terminal subdomain" evidence="12">
    <location>
        <begin position="549"/>
        <end position="620"/>
    </location>
</feature>
<feature type="binding site" evidence="11">
    <location>
        <begin position="10"/>
        <end position="15"/>
    </location>
    <ligand>
        <name>FAD</name>
        <dbReference type="ChEBI" id="CHEBI:57692"/>
    </ligand>
</feature>
<evidence type="ECO:0000256" key="1">
    <source>
        <dbReference type="ARBA" id="ARBA00001974"/>
    </source>
</evidence>
<dbReference type="InterPro" id="IPR002218">
    <property type="entry name" value="MnmG-rel"/>
</dbReference>
<evidence type="ECO:0000259" key="12">
    <source>
        <dbReference type="SMART" id="SM01228"/>
    </source>
</evidence>
<keyword evidence="5 11" id="KW-0285">Flavoprotein</keyword>
<dbReference type="InterPro" id="IPR044920">
    <property type="entry name" value="MnmG_C_subdom_sf"/>
</dbReference>
<evidence type="ECO:0000256" key="5">
    <source>
        <dbReference type="ARBA" id="ARBA00022630"/>
    </source>
</evidence>
<dbReference type="InterPro" id="IPR004416">
    <property type="entry name" value="MnmG"/>
</dbReference>
<dbReference type="STRING" id="1121416.SAMN02745220_01308"/>
<evidence type="ECO:0000313" key="14">
    <source>
        <dbReference type="Proteomes" id="UP000184603"/>
    </source>
</evidence>
<comment type="subcellular location">
    <subcellularLocation>
        <location evidence="11">Cytoplasm</location>
    </subcellularLocation>
</comment>
<comment type="function">
    <text evidence="2 11">NAD-binding protein involved in the addition of a carboxymethylaminomethyl (cmnm) group at the wobble position (U34) of certain tRNAs, forming tRNA-cmnm(5)s(2)U34.</text>
</comment>
<dbReference type="RefSeq" id="WP_073612652.1">
    <property type="nucleotide sequence ID" value="NZ_FRFE01000005.1"/>
</dbReference>
<dbReference type="EMBL" id="FRFE01000005">
    <property type="protein sequence ID" value="SHO46124.1"/>
    <property type="molecule type" value="Genomic_DNA"/>
</dbReference>
<keyword evidence="11" id="KW-0963">Cytoplasm</keyword>
<dbReference type="PANTHER" id="PTHR11806">
    <property type="entry name" value="GLUCOSE INHIBITED DIVISION PROTEIN A"/>
    <property type="match status" value="1"/>
</dbReference>
<dbReference type="FunFam" id="3.50.50.60:FF:000002">
    <property type="entry name" value="tRNA uridine 5-carboxymethylaminomethyl modification enzyme MnmG"/>
    <property type="match status" value="1"/>
</dbReference>
<keyword evidence="6 11" id="KW-0819">tRNA processing</keyword>
<feature type="binding site" evidence="11">
    <location>
        <position position="367"/>
    </location>
    <ligand>
        <name>FAD</name>
        <dbReference type="ChEBI" id="CHEBI:57692"/>
    </ligand>
</feature>
<organism evidence="13 14">
    <name type="scientific">Desulfopila aestuarii DSM 18488</name>
    <dbReference type="NCBI Taxonomy" id="1121416"/>
    <lineage>
        <taxon>Bacteria</taxon>
        <taxon>Pseudomonadati</taxon>
        <taxon>Thermodesulfobacteriota</taxon>
        <taxon>Desulfobulbia</taxon>
        <taxon>Desulfobulbales</taxon>
        <taxon>Desulfocapsaceae</taxon>
        <taxon>Desulfopila</taxon>
    </lineage>
</organism>
<keyword evidence="7 11" id="KW-0274">FAD</keyword>
<evidence type="ECO:0000256" key="8">
    <source>
        <dbReference type="ARBA" id="ARBA00023027"/>
    </source>
</evidence>
<sequence length="627" mass="68749">MNTYDVIVIGAGHAGCEAALASARMGCRTLVTIINADTIGAMSCNPAIGGLAKGHLVREIDALGGEMARNIDATSIQFRRLNTSKGPAVRSSRAQADRLLYRLRMKTVLEHQENLTISQTVVDSLLVKDGRVCGIRTSLDEEIHAGAVVVATGTFLNGLVHIGLKNFPAGRLGDAPSTKLALWFKEAGFNVGRMKTGTVPRIDANTIDYSELEAQHSDDPPAHFSFSSSGRYTLPQLPCHITYTNEHTHAIIRQGIDQSPLYAGIIEGIGARYCPSIEDKVMRFPEKTRHQIFLEPEGLDTTEVYPNGIPTSLPLSTQKAMIQSIKGLESARIIRPGYAIEYDYVDPLELLPSLATKKFEGLYLAGQINGTSGYEEAAAQGLMAAINAVRYVQGKDPLILDRSEAYIGVLIDDLVTRGTKEPYRLFTSRAEYRLLLREDNADTRLCQRGYDIGLLDEGKFRIFQQKMHAIAAGIALLHDHHAKPSAEINAALESLGSNTSRQKLSLADLLRRPELDLKKIAQLPLGEELQAQLAELSNSKVADEVQLEIKFQGYIDRQREQVDRFKKMEAVKLPEDLDYASMSGLSNEVVEKLSTVKPLSLGQASRISGITPAAISVLQVHLRRLKG</sequence>
<dbReference type="OrthoDB" id="9815560at2"/>
<proteinExistence type="inferred from homology"/>
<dbReference type="NCBIfam" id="TIGR00136">
    <property type="entry name" value="mnmG_gidA"/>
    <property type="match status" value="1"/>
</dbReference>
<evidence type="ECO:0000256" key="4">
    <source>
        <dbReference type="ARBA" id="ARBA00020461"/>
    </source>
</evidence>
<dbReference type="Pfam" id="PF01134">
    <property type="entry name" value="GIDA"/>
    <property type="match status" value="1"/>
</dbReference>
<dbReference type="GO" id="GO:0050660">
    <property type="term" value="F:flavin adenine dinucleotide binding"/>
    <property type="evidence" value="ECO:0007669"/>
    <property type="project" value="UniProtKB-UniRule"/>
</dbReference>
<name>A0A1M7Y2J5_9BACT</name>
<evidence type="ECO:0000256" key="9">
    <source>
        <dbReference type="ARBA" id="ARBA00025948"/>
    </source>
</evidence>
<dbReference type="Gene3D" id="3.50.50.60">
    <property type="entry name" value="FAD/NAD(P)-binding domain"/>
    <property type="match status" value="2"/>
</dbReference>
<accession>A0A1M7Y2J5</accession>
<feature type="binding site" evidence="11">
    <location>
        <begin position="270"/>
        <end position="284"/>
    </location>
    <ligand>
        <name>NAD(+)</name>
        <dbReference type="ChEBI" id="CHEBI:57540"/>
    </ligand>
</feature>
<dbReference type="PRINTS" id="PR00368">
    <property type="entry name" value="FADPNR"/>
</dbReference>
<dbReference type="PRINTS" id="PR00411">
    <property type="entry name" value="PNDRDTASEI"/>
</dbReference>
<evidence type="ECO:0000256" key="6">
    <source>
        <dbReference type="ARBA" id="ARBA00022694"/>
    </source>
</evidence>
<evidence type="ECO:0000256" key="11">
    <source>
        <dbReference type="HAMAP-Rule" id="MF_00129"/>
    </source>
</evidence>
<dbReference type="GO" id="GO:0005829">
    <property type="term" value="C:cytosol"/>
    <property type="evidence" value="ECO:0007669"/>
    <property type="project" value="TreeGrafter"/>
</dbReference>
<dbReference type="Pfam" id="PF13932">
    <property type="entry name" value="SAM_GIDA_C"/>
    <property type="match status" value="1"/>
</dbReference>
<dbReference type="PROSITE" id="PS01281">
    <property type="entry name" value="GIDA_2"/>
    <property type="match status" value="1"/>
</dbReference>
<evidence type="ECO:0000256" key="3">
    <source>
        <dbReference type="ARBA" id="ARBA00007653"/>
    </source>
</evidence>
<feature type="binding site" evidence="11">
    <location>
        <position position="122"/>
    </location>
    <ligand>
        <name>FAD</name>
        <dbReference type="ChEBI" id="CHEBI:57692"/>
    </ligand>
</feature>